<dbReference type="InParanoid" id="A0A0C3BNW7"/>
<dbReference type="PROSITE" id="PS50011">
    <property type="entry name" value="PROTEIN_KINASE_DOM"/>
    <property type="match status" value="1"/>
</dbReference>
<name>A0A0C3BNW7_PILCF</name>
<dbReference type="InterPro" id="IPR011989">
    <property type="entry name" value="ARM-like"/>
</dbReference>
<dbReference type="GO" id="GO:0005737">
    <property type="term" value="C:cytoplasm"/>
    <property type="evidence" value="ECO:0007669"/>
    <property type="project" value="TreeGrafter"/>
</dbReference>
<evidence type="ECO:0000256" key="1">
    <source>
        <dbReference type="SAM" id="MobiDB-lite"/>
    </source>
</evidence>
<dbReference type="GO" id="GO:0006409">
    <property type="term" value="P:tRNA export from nucleus"/>
    <property type="evidence" value="ECO:0007669"/>
    <property type="project" value="TreeGrafter"/>
</dbReference>
<dbReference type="STRING" id="765440.A0A0C3BNW7"/>
<feature type="domain" description="Protein kinase" evidence="2">
    <location>
        <begin position="25"/>
        <end position="290"/>
    </location>
</feature>
<feature type="compositionally biased region" description="Pro residues" evidence="1">
    <location>
        <begin position="235"/>
        <end position="250"/>
    </location>
</feature>
<feature type="region of interest" description="Disordered" evidence="1">
    <location>
        <begin position="628"/>
        <end position="654"/>
    </location>
</feature>
<dbReference type="SUPFAM" id="SSF48371">
    <property type="entry name" value="ARM repeat"/>
    <property type="match status" value="1"/>
</dbReference>
<keyword evidence="4" id="KW-1185">Reference proteome</keyword>
<dbReference type="Gene3D" id="1.10.510.10">
    <property type="entry name" value="Transferase(Phosphotransferase) domain 1"/>
    <property type="match status" value="1"/>
</dbReference>
<dbReference type="HOGENOM" id="CLU_010392_1_0_1"/>
<organism evidence="3 4">
    <name type="scientific">Piloderma croceum (strain F 1598)</name>
    <dbReference type="NCBI Taxonomy" id="765440"/>
    <lineage>
        <taxon>Eukaryota</taxon>
        <taxon>Fungi</taxon>
        <taxon>Dikarya</taxon>
        <taxon>Basidiomycota</taxon>
        <taxon>Agaricomycotina</taxon>
        <taxon>Agaricomycetes</taxon>
        <taxon>Agaricomycetidae</taxon>
        <taxon>Atheliales</taxon>
        <taxon>Atheliaceae</taxon>
        <taxon>Piloderma</taxon>
    </lineage>
</organism>
<feature type="compositionally biased region" description="Basic and acidic residues" evidence="1">
    <location>
        <begin position="875"/>
        <end position="892"/>
    </location>
</feature>
<dbReference type="FunCoup" id="A0A0C3BNW7">
    <property type="interactions" value="939"/>
</dbReference>
<dbReference type="PANTHER" id="PTHR12984">
    <property type="entry name" value="SCY1-RELATED S/T PROTEIN KINASE-LIKE"/>
    <property type="match status" value="1"/>
</dbReference>
<dbReference type="InterPro" id="IPR000719">
    <property type="entry name" value="Prot_kinase_dom"/>
</dbReference>
<evidence type="ECO:0000313" key="3">
    <source>
        <dbReference type="EMBL" id="KIM79022.1"/>
    </source>
</evidence>
<feature type="region of interest" description="Disordered" evidence="1">
    <location>
        <begin position="825"/>
        <end position="892"/>
    </location>
</feature>
<sequence>MDYLRTLGSAAVSSLVQKSGLNLPFTLGPKVTSLEFWTLYDGTKRDDGTPVSIFEYDFTQPQAKNRIPLAKNSLRKLRTLRHPDVLKFMDAVETDTTIHIMTERVKPLGGDTLSNWAGKGKQEKEDWLIWGLHRISVALAFVNDSCGSTHGNIRSTSIFISPSGEWKLGGFEVLSSPTDEAAVLYTMGGLIPDASEFASPEIKKGGWSILKDNTPSAADAYALAILLHTLFNPTHPLPPTSQPPHPPPLPSSRGSIPSSIFPSYKKLLNPNPKARMSAKGFLDVGMAETLGKGEGGFFVCNKLVKVCTGLDGFALGSEGEKMALLKTLNESAASFPPEFASHRVLPSLISALEFGGASASTILPLVLQLGKNVSQEEYSSLVLAPLIKLYTSPDRGTRMALLDHLPEYAEKLDKKSVADKIWPNLQTGFSDTVAVIREATVKSIILLSPKLNDRILNNDLLRHLAKMQMDPEASIRTNACILIGRLGPSLGYNTKRKVLVPAFSRALKDPFVHARVAGLMAFMASVDVFDVEELATKVMPNISGSMIDKEKLVRDQAFKAVELFVKKVESHAATMPETAISENGDTSILPVPAGQATLVNSAAGAAGALAGWAISSLGKKLATADMQSTMSSAPGIDRPTSAPPPLGSTSTFPTPSPLPFIPSTMSAANSTVSSPTAIGPSSIGKAFGTAPRSKGMQLGASKTPASVAAASLVVQLEEEAAAEEGIDGNPWGTDDLIDINADEDDWSAFESAPVPPAVVGPKPVPVLGLRLSNTQLQNGTSFVPDQSDDPWGGTDLASHSEISSNPWTDNDPWQQNYTLAYSSLSTQPHKPTVPSKGRTTSLTPSQRYTPVSFPPPPDSRGDASTPVAANLATMSKEDKAAEMARRKEERKQRIALLKEQKKTAAGGKT</sequence>
<feature type="region of interest" description="Disordered" evidence="1">
    <location>
        <begin position="777"/>
        <end position="813"/>
    </location>
</feature>
<reference evidence="4" key="2">
    <citation type="submission" date="2015-01" db="EMBL/GenBank/DDBJ databases">
        <title>Evolutionary Origins and Diversification of the Mycorrhizal Mutualists.</title>
        <authorList>
            <consortium name="DOE Joint Genome Institute"/>
            <consortium name="Mycorrhizal Genomics Consortium"/>
            <person name="Kohler A."/>
            <person name="Kuo A."/>
            <person name="Nagy L.G."/>
            <person name="Floudas D."/>
            <person name="Copeland A."/>
            <person name="Barry K.W."/>
            <person name="Cichocki N."/>
            <person name="Veneault-Fourrey C."/>
            <person name="LaButti K."/>
            <person name="Lindquist E.A."/>
            <person name="Lipzen A."/>
            <person name="Lundell T."/>
            <person name="Morin E."/>
            <person name="Murat C."/>
            <person name="Riley R."/>
            <person name="Ohm R."/>
            <person name="Sun H."/>
            <person name="Tunlid A."/>
            <person name="Henrissat B."/>
            <person name="Grigoriev I.V."/>
            <person name="Hibbett D.S."/>
            <person name="Martin F."/>
        </authorList>
    </citation>
    <scope>NUCLEOTIDE SEQUENCE [LARGE SCALE GENOMIC DNA]</scope>
    <source>
        <strain evidence="4">F 1598</strain>
    </source>
</reference>
<dbReference type="Gene3D" id="1.25.10.10">
    <property type="entry name" value="Leucine-rich Repeat Variant"/>
    <property type="match status" value="1"/>
</dbReference>
<evidence type="ECO:0000313" key="4">
    <source>
        <dbReference type="Proteomes" id="UP000054166"/>
    </source>
</evidence>
<gene>
    <name evidence="3" type="ORF">PILCRDRAFT_823885</name>
</gene>
<dbReference type="GO" id="GO:0004672">
    <property type="term" value="F:protein kinase activity"/>
    <property type="evidence" value="ECO:0007669"/>
    <property type="project" value="InterPro"/>
</dbReference>
<dbReference type="SUPFAM" id="SSF56112">
    <property type="entry name" value="Protein kinase-like (PK-like)"/>
    <property type="match status" value="1"/>
</dbReference>
<dbReference type="Gene3D" id="3.30.200.20">
    <property type="entry name" value="Phosphorylase Kinase, domain 1"/>
    <property type="match status" value="1"/>
</dbReference>
<accession>A0A0C3BNW7</accession>
<protein>
    <recommendedName>
        <fullName evidence="2">Protein kinase domain-containing protein</fullName>
    </recommendedName>
</protein>
<dbReference type="EMBL" id="KN833012">
    <property type="protein sequence ID" value="KIM79022.1"/>
    <property type="molecule type" value="Genomic_DNA"/>
</dbReference>
<feature type="compositionally biased region" description="Polar residues" evidence="1">
    <location>
        <begin position="800"/>
        <end position="813"/>
    </location>
</feature>
<feature type="compositionally biased region" description="Polar residues" evidence="1">
    <location>
        <begin position="837"/>
        <end position="849"/>
    </location>
</feature>
<dbReference type="GO" id="GO:0005524">
    <property type="term" value="F:ATP binding"/>
    <property type="evidence" value="ECO:0007669"/>
    <property type="project" value="InterPro"/>
</dbReference>
<proteinExistence type="predicted"/>
<feature type="region of interest" description="Disordered" evidence="1">
    <location>
        <begin position="235"/>
        <end position="254"/>
    </location>
</feature>
<reference evidence="3 4" key="1">
    <citation type="submission" date="2014-04" db="EMBL/GenBank/DDBJ databases">
        <authorList>
            <consortium name="DOE Joint Genome Institute"/>
            <person name="Kuo A."/>
            <person name="Tarkka M."/>
            <person name="Buscot F."/>
            <person name="Kohler A."/>
            <person name="Nagy L.G."/>
            <person name="Floudas D."/>
            <person name="Copeland A."/>
            <person name="Barry K.W."/>
            <person name="Cichocki N."/>
            <person name="Veneault-Fourrey C."/>
            <person name="LaButti K."/>
            <person name="Lindquist E.A."/>
            <person name="Lipzen A."/>
            <person name="Lundell T."/>
            <person name="Morin E."/>
            <person name="Murat C."/>
            <person name="Sun H."/>
            <person name="Tunlid A."/>
            <person name="Henrissat B."/>
            <person name="Grigoriev I.V."/>
            <person name="Hibbett D.S."/>
            <person name="Martin F."/>
            <person name="Nordberg H.P."/>
            <person name="Cantor M.N."/>
            <person name="Hua S.X."/>
        </authorList>
    </citation>
    <scope>NUCLEOTIDE SEQUENCE [LARGE SCALE GENOMIC DNA]</scope>
    <source>
        <strain evidence="3 4">F 1598</strain>
    </source>
</reference>
<dbReference type="InterPro" id="IPR016024">
    <property type="entry name" value="ARM-type_fold"/>
</dbReference>
<dbReference type="Proteomes" id="UP000054166">
    <property type="component" value="Unassembled WGS sequence"/>
</dbReference>
<dbReference type="InterPro" id="IPR051177">
    <property type="entry name" value="CIK-Related_Protein"/>
</dbReference>
<dbReference type="PANTHER" id="PTHR12984:SF3">
    <property type="entry name" value="N-TERMINAL KINASE-LIKE PROTEIN"/>
    <property type="match status" value="1"/>
</dbReference>
<dbReference type="AlphaFoldDB" id="A0A0C3BNW7"/>
<dbReference type="OrthoDB" id="447103at2759"/>
<dbReference type="InterPro" id="IPR011009">
    <property type="entry name" value="Kinase-like_dom_sf"/>
</dbReference>
<evidence type="ECO:0000259" key="2">
    <source>
        <dbReference type="PROSITE" id="PS50011"/>
    </source>
</evidence>